<evidence type="ECO:0000256" key="12">
    <source>
        <dbReference type="ARBA" id="ARBA00023242"/>
    </source>
</evidence>
<dbReference type="GO" id="GO:0005496">
    <property type="term" value="F:steroid binding"/>
    <property type="evidence" value="ECO:0007669"/>
    <property type="project" value="UniProtKB-KW"/>
</dbReference>
<keyword evidence="11 13" id="KW-0675">Receptor</keyword>
<dbReference type="Gene3D" id="3.30.50.10">
    <property type="entry name" value="Erythroid Transcription Factor GATA-1, subunit A"/>
    <property type="match status" value="1"/>
</dbReference>
<comment type="similarity">
    <text evidence="2 13">Belongs to the nuclear hormone receptor family. NR3 subfamily.</text>
</comment>
<keyword evidence="8" id="KW-0446">Lipid-binding</keyword>
<dbReference type="SUPFAM" id="SSF48508">
    <property type="entry name" value="Nuclear receptor ligand-binding domain"/>
    <property type="match status" value="1"/>
</dbReference>
<dbReference type="Pfam" id="PF00104">
    <property type="entry name" value="Hormone_recep"/>
    <property type="match status" value="1"/>
</dbReference>
<dbReference type="InterPro" id="IPR028355">
    <property type="entry name" value="ER-beta/gamma"/>
</dbReference>
<evidence type="ECO:0000256" key="8">
    <source>
        <dbReference type="ARBA" id="ARBA00023121"/>
    </source>
</evidence>
<keyword evidence="18" id="KW-1185">Reference proteome</keyword>
<evidence type="ECO:0000256" key="11">
    <source>
        <dbReference type="ARBA" id="ARBA00023170"/>
    </source>
</evidence>
<sequence length="597" mass="66410">MSSPPRQDLHPLPLLQLQEVDSSRAPDRPVSSGLLPVAMDNQTVCIPSPYTDGSHEYAHGPLTFYGPSLLSYPRAPVADSSSSFWPSSLPYSQPWLEPKGHGIDANSSITPLKRCEEGAEQVNSSVCAAALGKADMHFCAVCQDYASGYHYGVWSCEGCKAFFKRSIQGHNDYICPATNQCTIDKNRRKSCQACRLRKCYEVGMMKCGVRRERCSYRGSRRRGGLQPRYAGRSLVRPGPAARAQRHLHLEAPLARLPQRSHEQPSSMSPEEFIYRIMEAEPPEIYLMEDLKKPFTEASMMMSLTNLADKELVFMISWAKKIPDFFELSLTDHINLLKFVLILGLILLSVDHPGNLIFSPYFKLSREEGQCVEGIMEIFDMLLAATSRFRELKLQREEYVCLKAMILLNSNLCSASPQTAEELASRSRLLRLLDSVIDALVWVISRLGLSSQQQTLRLGHLTMLLSHIRHVSNKGMDHLSTMKRKNVVLVYNLLLEMLDANTSSSPGSDSNSDQFQYPEPPAPPDPERTFAGHAPAPPGEAPPLRSSPPFQSLLVAHMDDEFDPQPSWPPGAGDQRLSAEPPSYISPVVVETGLATGL</sequence>
<proteinExistence type="inferred from homology"/>
<dbReference type="InterPro" id="IPR013088">
    <property type="entry name" value="Znf_NHR/GATA"/>
</dbReference>
<evidence type="ECO:0000256" key="1">
    <source>
        <dbReference type="ARBA" id="ARBA00004123"/>
    </source>
</evidence>
<dbReference type="Ensembl" id="ENSTNIT00000015555.1">
    <property type="protein sequence ID" value="ENSTNIP00000015350.1"/>
    <property type="gene ID" value="ENSTNIG00000012382.1"/>
</dbReference>
<evidence type="ECO:0000313" key="17">
    <source>
        <dbReference type="Ensembl" id="ENSTNIP00000015350.1"/>
    </source>
</evidence>
<evidence type="ECO:0000256" key="6">
    <source>
        <dbReference type="ARBA" id="ARBA00022833"/>
    </source>
</evidence>
<evidence type="ECO:0000256" key="14">
    <source>
        <dbReference type="SAM" id="MobiDB-lite"/>
    </source>
</evidence>
<dbReference type="PROSITE" id="PS51030">
    <property type="entry name" value="NUCLEAR_REC_DBD_2"/>
    <property type="match status" value="1"/>
</dbReference>
<dbReference type="PIRSF" id="PIRSF002527">
    <property type="entry name" value="ER-like_NR"/>
    <property type="match status" value="1"/>
</dbReference>
<evidence type="ECO:0000259" key="16">
    <source>
        <dbReference type="PROSITE" id="PS51843"/>
    </source>
</evidence>
<dbReference type="PROSITE" id="PS00031">
    <property type="entry name" value="NUCLEAR_REC_DBD_1"/>
    <property type="match status" value="1"/>
</dbReference>
<evidence type="ECO:0000256" key="4">
    <source>
        <dbReference type="ARBA" id="ARBA00022723"/>
    </source>
</evidence>
<dbReference type="GO" id="GO:0043565">
    <property type="term" value="F:sequence-specific DNA binding"/>
    <property type="evidence" value="ECO:0007669"/>
    <property type="project" value="InterPro"/>
</dbReference>
<keyword evidence="4" id="KW-0479">Metal-binding</keyword>
<dbReference type="PROSITE" id="PS51843">
    <property type="entry name" value="NR_LBD"/>
    <property type="match status" value="1"/>
</dbReference>
<feature type="compositionally biased region" description="Low complexity" evidence="14">
    <location>
        <begin position="502"/>
        <end position="511"/>
    </location>
</feature>
<keyword evidence="7 13" id="KW-0805">Transcription regulation</keyword>
<accession>H3D4B2</accession>
<dbReference type="Gene3D" id="1.10.565.10">
    <property type="entry name" value="Retinoid X Receptor"/>
    <property type="match status" value="1"/>
</dbReference>
<dbReference type="GO" id="GO:0005634">
    <property type="term" value="C:nucleus"/>
    <property type="evidence" value="ECO:0007669"/>
    <property type="project" value="UniProtKB-SubCell"/>
</dbReference>
<dbReference type="InterPro" id="IPR000536">
    <property type="entry name" value="Nucl_hrmn_rcpt_lig-bd"/>
</dbReference>
<dbReference type="SMART" id="SM00430">
    <property type="entry name" value="HOLI"/>
    <property type="match status" value="1"/>
</dbReference>
<feature type="domain" description="NR LBD" evidence="16">
    <location>
        <begin position="268"/>
        <end position="500"/>
    </location>
</feature>
<dbReference type="PIRSF" id="PIRSF500102">
    <property type="entry name" value="ER-b"/>
    <property type="match status" value="1"/>
</dbReference>
<dbReference type="FunFam" id="1.10.565.10:FF:000010">
    <property type="entry name" value="Estrogen receptor"/>
    <property type="match status" value="1"/>
</dbReference>
<dbReference type="Pfam" id="PF12497">
    <property type="entry name" value="ERbeta_N"/>
    <property type="match status" value="1"/>
</dbReference>
<dbReference type="InterPro" id="IPR001723">
    <property type="entry name" value="Nuclear_hrmn_rcpt"/>
</dbReference>
<evidence type="ECO:0000256" key="7">
    <source>
        <dbReference type="ARBA" id="ARBA00023015"/>
    </source>
</evidence>
<evidence type="ECO:0000256" key="10">
    <source>
        <dbReference type="ARBA" id="ARBA00023163"/>
    </source>
</evidence>
<reference evidence="17" key="2">
    <citation type="submission" date="2025-08" db="UniProtKB">
        <authorList>
            <consortium name="Ensembl"/>
        </authorList>
    </citation>
    <scope>IDENTIFICATION</scope>
</reference>
<keyword evidence="10 13" id="KW-0804">Transcription</keyword>
<dbReference type="AlphaFoldDB" id="H3D4B2"/>
<dbReference type="GO" id="GO:0042562">
    <property type="term" value="F:hormone binding"/>
    <property type="evidence" value="ECO:0007669"/>
    <property type="project" value="UniProtKB-ARBA"/>
</dbReference>
<evidence type="ECO:0000256" key="9">
    <source>
        <dbReference type="ARBA" id="ARBA00023125"/>
    </source>
</evidence>
<dbReference type="PANTHER" id="PTHR48092">
    <property type="entry name" value="KNIRPS-RELATED PROTEIN-RELATED"/>
    <property type="match status" value="1"/>
</dbReference>
<protein>
    <submittedName>
        <fullName evidence="17">Estrogen receptor 2b</fullName>
    </submittedName>
</protein>
<dbReference type="GO" id="GO:0008270">
    <property type="term" value="F:zinc ion binding"/>
    <property type="evidence" value="ECO:0007669"/>
    <property type="project" value="UniProtKB-KW"/>
</dbReference>
<dbReference type="SMART" id="SM00399">
    <property type="entry name" value="ZnF_C4"/>
    <property type="match status" value="1"/>
</dbReference>
<dbReference type="Proteomes" id="UP000007303">
    <property type="component" value="Unassembled WGS sequence"/>
</dbReference>
<dbReference type="PRINTS" id="PR00398">
    <property type="entry name" value="STRDHORMONER"/>
</dbReference>
<dbReference type="Pfam" id="PF00105">
    <property type="entry name" value="zf-C4"/>
    <property type="match status" value="1"/>
</dbReference>
<dbReference type="InterPro" id="IPR035500">
    <property type="entry name" value="NHR-like_dom_sf"/>
</dbReference>
<dbReference type="FunFam" id="3.30.50.10:FF:000014">
    <property type="entry name" value="Estrogen receptor beta"/>
    <property type="match status" value="1"/>
</dbReference>
<dbReference type="STRING" id="99883.ENSTNIP00000015350"/>
<keyword evidence="9" id="KW-0238">DNA-binding</keyword>
<dbReference type="GO" id="GO:0030520">
    <property type="term" value="P:estrogen receptor signaling pathway"/>
    <property type="evidence" value="ECO:0007669"/>
    <property type="project" value="InterPro"/>
</dbReference>
<keyword evidence="6" id="KW-0862">Zinc</keyword>
<name>H3D4B2_TETNG</name>
<evidence type="ECO:0000256" key="13">
    <source>
        <dbReference type="PIRNR" id="PIRNR002527"/>
    </source>
</evidence>
<comment type="subcellular location">
    <subcellularLocation>
        <location evidence="1 13">Nucleus</location>
    </subcellularLocation>
</comment>
<dbReference type="InterPro" id="IPR024178">
    <property type="entry name" value="Est_rcpt/est-rel_rcp"/>
</dbReference>
<dbReference type="InterPro" id="IPR001628">
    <property type="entry name" value="Znf_hrmn_rcpt"/>
</dbReference>
<evidence type="ECO:0000313" key="18">
    <source>
        <dbReference type="Proteomes" id="UP000007303"/>
    </source>
</evidence>
<keyword evidence="3" id="KW-0754">Steroid-binding</keyword>
<dbReference type="SUPFAM" id="SSF57716">
    <property type="entry name" value="Glucocorticoid receptor-like (DNA-binding domain)"/>
    <property type="match status" value="1"/>
</dbReference>
<dbReference type="GO" id="GO:0030284">
    <property type="term" value="F:nuclear estrogen receptor activity"/>
    <property type="evidence" value="ECO:0007669"/>
    <property type="project" value="InterPro"/>
</dbReference>
<evidence type="ECO:0000259" key="15">
    <source>
        <dbReference type="PROSITE" id="PS51030"/>
    </source>
</evidence>
<dbReference type="InterPro" id="IPR050200">
    <property type="entry name" value="Nuclear_hormone_rcpt_NR3"/>
</dbReference>
<reference evidence="17" key="3">
    <citation type="submission" date="2025-09" db="UniProtKB">
        <authorList>
            <consortium name="Ensembl"/>
        </authorList>
    </citation>
    <scope>IDENTIFICATION</scope>
</reference>
<evidence type="ECO:0000256" key="2">
    <source>
        <dbReference type="ARBA" id="ARBA00005413"/>
    </source>
</evidence>
<dbReference type="PRINTS" id="PR00047">
    <property type="entry name" value="STROIDFINGER"/>
</dbReference>
<dbReference type="HOGENOM" id="CLU_007368_11_1_1"/>
<feature type="domain" description="Nuclear receptor" evidence="15">
    <location>
        <begin position="136"/>
        <end position="211"/>
    </location>
</feature>
<dbReference type="GeneTree" id="ENSGT00940000156116"/>
<evidence type="ECO:0000256" key="5">
    <source>
        <dbReference type="ARBA" id="ARBA00022771"/>
    </source>
</evidence>
<organism evidence="17 18">
    <name type="scientific">Tetraodon nigroviridis</name>
    <name type="common">Spotted green pufferfish</name>
    <name type="synonym">Chelonodon nigroviridis</name>
    <dbReference type="NCBI Taxonomy" id="99883"/>
    <lineage>
        <taxon>Eukaryota</taxon>
        <taxon>Metazoa</taxon>
        <taxon>Chordata</taxon>
        <taxon>Craniata</taxon>
        <taxon>Vertebrata</taxon>
        <taxon>Euteleostomi</taxon>
        <taxon>Actinopterygii</taxon>
        <taxon>Neopterygii</taxon>
        <taxon>Teleostei</taxon>
        <taxon>Neoteleostei</taxon>
        <taxon>Acanthomorphata</taxon>
        <taxon>Eupercaria</taxon>
        <taxon>Tetraodontiformes</taxon>
        <taxon>Tetradontoidea</taxon>
        <taxon>Tetraodontidae</taxon>
        <taxon>Tetraodon</taxon>
    </lineage>
</organism>
<dbReference type="CDD" id="cd07171">
    <property type="entry name" value="NR_DBD_ER"/>
    <property type="match status" value="1"/>
</dbReference>
<keyword evidence="12 13" id="KW-0539">Nucleus</keyword>
<dbReference type="InterPro" id="IPR021064">
    <property type="entry name" value="ER-beta-like_N"/>
</dbReference>
<feature type="region of interest" description="Disordered" evidence="14">
    <location>
        <begin position="501"/>
        <end position="583"/>
    </location>
</feature>
<keyword evidence="5" id="KW-0863">Zinc-finger</keyword>
<dbReference type="OMA" id="DPHSHGM"/>
<evidence type="ECO:0000256" key="3">
    <source>
        <dbReference type="ARBA" id="ARBA00022665"/>
    </source>
</evidence>
<dbReference type="InParanoid" id="H3D4B2"/>
<dbReference type="GO" id="GO:0071392">
    <property type="term" value="P:cellular response to estradiol stimulus"/>
    <property type="evidence" value="ECO:0007669"/>
    <property type="project" value="InterPro"/>
</dbReference>
<reference evidence="18" key="1">
    <citation type="journal article" date="2004" name="Nature">
        <title>Genome duplication in the teleost fish Tetraodon nigroviridis reveals the early vertebrate proto-karyotype.</title>
        <authorList>
            <person name="Jaillon O."/>
            <person name="Aury J.-M."/>
            <person name="Brunet F."/>
            <person name="Petit J.-L."/>
            <person name="Stange-Thomann N."/>
            <person name="Mauceli E."/>
            <person name="Bouneau L."/>
            <person name="Fischer C."/>
            <person name="Ozouf-Costaz C."/>
            <person name="Bernot A."/>
            <person name="Nicaud S."/>
            <person name="Jaffe D."/>
            <person name="Fisher S."/>
            <person name="Lutfalla G."/>
            <person name="Dossat C."/>
            <person name="Segurens B."/>
            <person name="Dasilva C."/>
            <person name="Salanoubat M."/>
            <person name="Levy M."/>
            <person name="Boudet N."/>
            <person name="Castellano S."/>
            <person name="Anthouard V."/>
            <person name="Jubin C."/>
            <person name="Castelli V."/>
            <person name="Katinka M."/>
            <person name="Vacherie B."/>
            <person name="Biemont C."/>
            <person name="Skalli Z."/>
            <person name="Cattolico L."/>
            <person name="Poulain J."/>
            <person name="De Berardinis V."/>
            <person name="Cruaud C."/>
            <person name="Duprat S."/>
            <person name="Brottier P."/>
            <person name="Coutanceau J.-P."/>
            <person name="Gouzy J."/>
            <person name="Parra G."/>
            <person name="Lardier G."/>
            <person name="Chapple C."/>
            <person name="McKernan K.J."/>
            <person name="McEwan P."/>
            <person name="Bosak S."/>
            <person name="Kellis M."/>
            <person name="Volff J.-N."/>
            <person name="Guigo R."/>
            <person name="Zody M.C."/>
            <person name="Mesirov J."/>
            <person name="Lindblad-Toh K."/>
            <person name="Birren B."/>
            <person name="Nusbaum C."/>
            <person name="Kahn D."/>
            <person name="Robinson-Rechavi M."/>
            <person name="Laudet V."/>
            <person name="Schachter V."/>
            <person name="Quetier F."/>
            <person name="Saurin W."/>
            <person name="Scarpelli C."/>
            <person name="Wincker P."/>
            <person name="Lander E.S."/>
            <person name="Weissenbach J."/>
            <person name="Roest Crollius H."/>
        </authorList>
    </citation>
    <scope>NUCLEOTIDE SEQUENCE [LARGE SCALE GENOMIC DNA]</scope>
</reference>